<dbReference type="AlphaFoldDB" id="A0A3M7QE22"/>
<evidence type="ECO:0000313" key="1">
    <source>
        <dbReference type="EMBL" id="RNA09677.1"/>
    </source>
</evidence>
<proteinExistence type="predicted"/>
<organism evidence="1 2">
    <name type="scientific">Brachionus plicatilis</name>
    <name type="common">Marine rotifer</name>
    <name type="synonym">Brachionus muelleri</name>
    <dbReference type="NCBI Taxonomy" id="10195"/>
    <lineage>
        <taxon>Eukaryota</taxon>
        <taxon>Metazoa</taxon>
        <taxon>Spiralia</taxon>
        <taxon>Gnathifera</taxon>
        <taxon>Rotifera</taxon>
        <taxon>Eurotatoria</taxon>
        <taxon>Monogononta</taxon>
        <taxon>Pseudotrocha</taxon>
        <taxon>Ploima</taxon>
        <taxon>Brachionidae</taxon>
        <taxon>Brachionus</taxon>
    </lineage>
</organism>
<name>A0A3M7QE22_BRAPC</name>
<accession>A0A3M7QE22</accession>
<sequence>RTQNFNISDLFFSFQSSNDVYNAPFDITKKLNVEICDFLLKNHREYFDFSENQNINLPNFQLLKQLFHMIGAVLFIYF</sequence>
<gene>
    <name evidence="1" type="ORF">BpHYR1_046434</name>
</gene>
<dbReference type="Proteomes" id="UP000276133">
    <property type="component" value="Unassembled WGS sequence"/>
</dbReference>
<protein>
    <submittedName>
        <fullName evidence="1">Uncharacterized protein</fullName>
    </submittedName>
</protein>
<comment type="caution">
    <text evidence="1">The sequence shown here is derived from an EMBL/GenBank/DDBJ whole genome shotgun (WGS) entry which is preliminary data.</text>
</comment>
<reference evidence="1 2" key="1">
    <citation type="journal article" date="2018" name="Sci. Rep.">
        <title>Genomic signatures of local adaptation to the degree of environmental predictability in rotifers.</title>
        <authorList>
            <person name="Franch-Gras L."/>
            <person name="Hahn C."/>
            <person name="Garcia-Roger E.M."/>
            <person name="Carmona M.J."/>
            <person name="Serra M."/>
            <person name="Gomez A."/>
        </authorList>
    </citation>
    <scope>NUCLEOTIDE SEQUENCE [LARGE SCALE GENOMIC DNA]</scope>
    <source>
        <strain evidence="1">HYR1</strain>
    </source>
</reference>
<feature type="non-terminal residue" evidence="1">
    <location>
        <position position="1"/>
    </location>
</feature>
<evidence type="ECO:0000313" key="2">
    <source>
        <dbReference type="Proteomes" id="UP000276133"/>
    </source>
</evidence>
<dbReference type="EMBL" id="REGN01006396">
    <property type="protein sequence ID" value="RNA09677.1"/>
    <property type="molecule type" value="Genomic_DNA"/>
</dbReference>
<keyword evidence="2" id="KW-1185">Reference proteome</keyword>